<dbReference type="STRING" id="1435349.PW52_06350"/>
<dbReference type="PATRIC" id="fig|1435349.4.peg.2233"/>
<keyword evidence="4" id="KW-1185">Reference proteome</keyword>
<accession>A0A0D7WAL4</accession>
<dbReference type="OrthoDB" id="9842502at2"/>
<name>A0A0D7WAL4_9FLAO</name>
<keyword evidence="1" id="KW-0175">Coiled coil</keyword>
<dbReference type="EMBL" id="JTDW01000004">
    <property type="protein sequence ID" value="KJD36215.1"/>
    <property type="molecule type" value="Genomic_DNA"/>
</dbReference>
<dbReference type="AlphaFoldDB" id="A0A0D7WAL4"/>
<evidence type="ECO:0000256" key="2">
    <source>
        <dbReference type="SAM" id="Phobius"/>
    </source>
</evidence>
<dbReference type="RefSeq" id="WP_044632080.1">
    <property type="nucleotide sequence ID" value="NZ_JTDW01000004.1"/>
</dbReference>
<evidence type="ECO:0000313" key="4">
    <source>
        <dbReference type="Proteomes" id="UP000032578"/>
    </source>
</evidence>
<keyword evidence="2" id="KW-1133">Transmembrane helix</keyword>
<keyword evidence="2" id="KW-0472">Membrane</keyword>
<proteinExistence type="predicted"/>
<feature type="transmembrane region" description="Helical" evidence="2">
    <location>
        <begin position="69"/>
        <end position="91"/>
    </location>
</feature>
<gene>
    <name evidence="3" type="ORF">PW52_06350</name>
</gene>
<keyword evidence="2" id="KW-0812">Transmembrane</keyword>
<dbReference type="Proteomes" id="UP000032578">
    <property type="component" value="Unassembled WGS sequence"/>
</dbReference>
<sequence length="394" mass="45787">MKTKIITVFLILILPIFTLFSQDSTKVKQTPPLKTQIEEIIDDNYIRIPKKDFDTILENRLSNLVNSKINTLIGITAGLITLLSLFSIFQFNKSKVSNEKLIQAEVNIAAKESIVEIQKFYKENIESKLSEIEKRFEQNIELLKKENKSSLNQIHEQIEKAKTQVKRAEDYITNLEIESLTKLIVNDNKYEVPEDLIRTQNLLNDVESTNNTFQIPSVVNLLSYIYYGQKQYNEVNELISKYEKEFKLKSTTYINGALTAFNDYHNYNSINQRFKCMEYLDKSLELTQGYGQALALKLEVLMMDILRTEDELKKQDIKASAQKVIKGILNSENKAPAYETFSRLERDAKNLNFKKYVSQLFIELPNDMDLIFIKANEAADILKTKYFILNDFIN</sequence>
<organism evidence="3 4">
    <name type="scientific">Neotamlana sedimentorum</name>
    <dbReference type="NCBI Taxonomy" id="1435349"/>
    <lineage>
        <taxon>Bacteria</taxon>
        <taxon>Pseudomonadati</taxon>
        <taxon>Bacteroidota</taxon>
        <taxon>Flavobacteriia</taxon>
        <taxon>Flavobacteriales</taxon>
        <taxon>Flavobacteriaceae</taxon>
        <taxon>Neotamlana</taxon>
    </lineage>
</organism>
<evidence type="ECO:0000313" key="3">
    <source>
        <dbReference type="EMBL" id="KJD36215.1"/>
    </source>
</evidence>
<reference evidence="3 4" key="1">
    <citation type="submission" date="2014-11" db="EMBL/GenBank/DDBJ databases">
        <title>Tamlana sedimentorum sp. nov., isolated from shallow sand sediments of the Sea of Japan.</title>
        <authorList>
            <person name="Romanenko L.A."/>
        </authorList>
    </citation>
    <scope>NUCLEOTIDE SEQUENCE [LARGE SCALE GENOMIC DNA]</scope>
    <source>
        <strain evidence="3 4">JCM 19808</strain>
    </source>
</reference>
<comment type="caution">
    <text evidence="3">The sequence shown here is derived from an EMBL/GenBank/DDBJ whole genome shotgun (WGS) entry which is preliminary data.</text>
</comment>
<feature type="coiled-coil region" evidence="1">
    <location>
        <begin position="122"/>
        <end position="178"/>
    </location>
</feature>
<evidence type="ECO:0000256" key="1">
    <source>
        <dbReference type="SAM" id="Coils"/>
    </source>
</evidence>
<protein>
    <submittedName>
        <fullName evidence="3">Uncharacterized protein</fullName>
    </submittedName>
</protein>